<accession>A0A5J4V3B2</accession>
<comment type="caution">
    <text evidence="2">The sequence shown here is derived from an EMBL/GenBank/DDBJ whole genome shotgun (WGS) entry which is preliminary data.</text>
</comment>
<evidence type="ECO:0000313" key="3">
    <source>
        <dbReference type="Proteomes" id="UP000324800"/>
    </source>
</evidence>
<protein>
    <submittedName>
        <fullName evidence="2">Uncharacterized protein</fullName>
    </submittedName>
</protein>
<gene>
    <name evidence="2" type="ORF">EZS28_027519</name>
</gene>
<organism evidence="2 3">
    <name type="scientific">Streblomastix strix</name>
    <dbReference type="NCBI Taxonomy" id="222440"/>
    <lineage>
        <taxon>Eukaryota</taxon>
        <taxon>Metamonada</taxon>
        <taxon>Preaxostyla</taxon>
        <taxon>Oxymonadida</taxon>
        <taxon>Streblomastigidae</taxon>
        <taxon>Streblomastix</taxon>
    </lineage>
</organism>
<keyword evidence="1" id="KW-1133">Transmembrane helix</keyword>
<proteinExistence type="predicted"/>
<dbReference type="EMBL" id="SNRW01010155">
    <property type="protein sequence ID" value="KAA6376953.1"/>
    <property type="molecule type" value="Genomic_DNA"/>
</dbReference>
<feature type="transmembrane region" description="Helical" evidence="1">
    <location>
        <begin position="81"/>
        <end position="101"/>
    </location>
</feature>
<dbReference type="AlphaFoldDB" id="A0A5J4V3B2"/>
<dbReference type="Proteomes" id="UP000324800">
    <property type="component" value="Unassembled WGS sequence"/>
</dbReference>
<keyword evidence="1" id="KW-0472">Membrane</keyword>
<reference evidence="2 3" key="1">
    <citation type="submission" date="2019-03" db="EMBL/GenBank/DDBJ databases">
        <title>Single cell metagenomics reveals metabolic interactions within the superorganism composed of flagellate Streblomastix strix and complex community of Bacteroidetes bacteria on its surface.</title>
        <authorList>
            <person name="Treitli S.C."/>
            <person name="Kolisko M."/>
            <person name="Husnik F."/>
            <person name="Keeling P."/>
            <person name="Hampl V."/>
        </authorList>
    </citation>
    <scope>NUCLEOTIDE SEQUENCE [LARGE SCALE GENOMIC DNA]</scope>
    <source>
        <strain evidence="2">ST1C</strain>
    </source>
</reference>
<evidence type="ECO:0000256" key="1">
    <source>
        <dbReference type="SAM" id="Phobius"/>
    </source>
</evidence>
<evidence type="ECO:0000313" key="2">
    <source>
        <dbReference type="EMBL" id="KAA6376953.1"/>
    </source>
</evidence>
<keyword evidence="1" id="KW-0812">Transmembrane</keyword>
<name>A0A5J4V3B2_9EUKA</name>
<sequence length="111" mass="12904">MVQYRVSKEDGTVQRICSYKENPVFVMLYEEKYYRNEQASEILFATAYPDIVVRLLFGVELSCKFTNNPVSLKFATIYPDIVVWLLFGADLSCMFAIQLLFDVDIYLATFL</sequence>